<proteinExistence type="predicted"/>
<accession>A0ABS4FPH3</accession>
<dbReference type="Proteomes" id="UP001519272">
    <property type="component" value="Unassembled WGS sequence"/>
</dbReference>
<comment type="caution">
    <text evidence="1">The sequence shown here is derived from an EMBL/GenBank/DDBJ whole genome shotgun (WGS) entry which is preliminary data.</text>
</comment>
<organism evidence="1 2">
    <name type="scientific">Paenibacillus turicensis</name>
    <dbReference type="NCBI Taxonomy" id="160487"/>
    <lineage>
        <taxon>Bacteria</taxon>
        <taxon>Bacillati</taxon>
        <taxon>Bacillota</taxon>
        <taxon>Bacilli</taxon>
        <taxon>Bacillales</taxon>
        <taxon>Paenibacillaceae</taxon>
        <taxon>Paenibacillus</taxon>
    </lineage>
</organism>
<evidence type="ECO:0000313" key="2">
    <source>
        <dbReference type="Proteomes" id="UP001519272"/>
    </source>
</evidence>
<reference evidence="1 2" key="1">
    <citation type="submission" date="2021-03" db="EMBL/GenBank/DDBJ databases">
        <title>Genomic Encyclopedia of Type Strains, Phase IV (KMG-IV): sequencing the most valuable type-strain genomes for metagenomic binning, comparative biology and taxonomic classification.</title>
        <authorList>
            <person name="Goeker M."/>
        </authorList>
    </citation>
    <scope>NUCLEOTIDE SEQUENCE [LARGE SCALE GENOMIC DNA]</scope>
    <source>
        <strain evidence="1 2">DSM 14349</strain>
    </source>
</reference>
<gene>
    <name evidence="1" type="ORF">J2Z32_001058</name>
</gene>
<protein>
    <submittedName>
        <fullName evidence="1">Uncharacterized protein</fullName>
    </submittedName>
</protein>
<name>A0ABS4FPH3_9BACL</name>
<keyword evidence="2" id="KW-1185">Reference proteome</keyword>
<evidence type="ECO:0000313" key="1">
    <source>
        <dbReference type="EMBL" id="MBP1904441.1"/>
    </source>
</evidence>
<dbReference type="EMBL" id="JAGGKG010000003">
    <property type="protein sequence ID" value="MBP1904441.1"/>
    <property type="molecule type" value="Genomic_DNA"/>
</dbReference>
<sequence>MVEGQVELEKVFQCVTNKKNFLLSGGAGSIL</sequence>